<dbReference type="InterPro" id="IPR027512">
    <property type="entry name" value="EIF3A"/>
</dbReference>
<dbReference type="STRING" id="1160509.A0A3N4HH40"/>
<name>A0A3N4HH40_ASCIM</name>
<dbReference type="InterPro" id="IPR054711">
    <property type="entry name" value="eIF3a_PCI_TPR-like"/>
</dbReference>
<comment type="subcellular location">
    <subcellularLocation>
        <location evidence="1 7">Cytoplasm</location>
    </subcellularLocation>
</comment>
<dbReference type="Pfam" id="PF01399">
    <property type="entry name" value="PCI"/>
    <property type="match status" value="1"/>
</dbReference>
<evidence type="ECO:0000256" key="8">
    <source>
        <dbReference type="SAM" id="MobiDB-lite"/>
    </source>
</evidence>
<evidence type="ECO:0000313" key="11">
    <source>
        <dbReference type="Proteomes" id="UP000275078"/>
    </source>
</evidence>
<dbReference type="Pfam" id="PF22591">
    <property type="entry name" value="eIF3a_PCI_TPR-like"/>
    <property type="match status" value="1"/>
</dbReference>
<feature type="coiled-coil region" evidence="7">
    <location>
        <begin position="578"/>
        <end position="709"/>
    </location>
</feature>
<dbReference type="GO" id="GO:0033290">
    <property type="term" value="C:eukaryotic 48S preinitiation complex"/>
    <property type="evidence" value="ECO:0007669"/>
    <property type="project" value="UniProtKB-UniRule"/>
</dbReference>
<feature type="compositionally biased region" description="Basic and acidic residues" evidence="8">
    <location>
        <begin position="1014"/>
        <end position="1023"/>
    </location>
</feature>
<dbReference type="GO" id="GO:0071541">
    <property type="term" value="C:eukaryotic translation initiation factor 3 complex, eIF3m"/>
    <property type="evidence" value="ECO:0007669"/>
    <property type="project" value="TreeGrafter"/>
</dbReference>
<dbReference type="Gene3D" id="4.10.860.10">
    <property type="entry name" value="UVR domain"/>
    <property type="match status" value="1"/>
</dbReference>
<accession>A0A3N4HH40</accession>
<sequence>MAPPPHSKPENVLKRALELVAVDKELAALENLHEHVTSKRIRNSPIAPLEPVMLLFVELCVNQRKGKAAKEGLYNYKNIAQNTNVQTIELVLKKFIELAEQKVTAAQAKAEQINLDGVEDLEASETPESILLSTVSGEQAKDRTDRAVVTPWLKFLWETYRTVLDILRNNARLEIMYQSTALQAFEFCQKYARKTEFRRLCELLRNHVQNAAKYSTQMHAINLNDPETLQRHLDTRFQQLNVAVELELWQEAFRSVEDIHTLLNLSKRPPKPIMMANYYEKLTRIFLVSENYLFHAAAWSRYYNLLRSSHASLAAGLLTKKDVPSVTEADITRAASFVLLSSLSIPVISTSRSRGLLDVDEAKRTKNTRLTNLLGMSKAPTRPLLFKEALGRGLLQRASPEIRELYNILEVDFHPLSICRKISPILTKIADNEEMKRYIAPLHQVILTRLFQQLSQVYESVQLEFVIKLAQFPAPFEVSPATIEKFIMNGCKKGELSIRIDHAAGVLSFDSDVFSSSKTTASSSTEKGVQKLQSTPSEIVRSQLSRLSKALYLTCSYVDPSFLEAKAQAKEAAFARAAAGAEKEHQEALARRQLIEQRKTSAEEAIIKKEREEQQQRMQRQQEIAEAEAKRLAEQQKQRELARMKAEQERIRKEELQKQLDELKSTGKLDVDLTDLSDMDAARLRQMKLQQLEKEKKELAEKLRITGKRVDHLERAYRREEVKLLPKDYEQQLAADKAAFEERQRVQEEAAKRKHEEDVALKKRLERLVGTYEQFRNHIEEQRAQEFQDRREAAERELNAAIERRRTEVREKRRREREAAEAAERKRIEEEERARHEEEEKARKEEEQRARFLAEKKEREEANAKLEEAARKQRQRDQEIEERLAAKRAEKLGGGLGRASDAAPAANVWRPRREVGELPPAAAPVAASGTPEVQRWRPRRDVTAANDVPPSPASPAAAPAAASPAPAAAAPASPAAAPAAPAAGGAYRPGMFRKARGIEVQPEAPPADVLQGGRSERAPRDGPRPAGATPERREFNRSERPAPETREPRAPREERPEGSGTPPATGGKYRPPAARTGGAWR</sequence>
<keyword evidence="11" id="KW-1185">Reference proteome</keyword>
<evidence type="ECO:0000256" key="1">
    <source>
        <dbReference type="ARBA" id="ARBA00004496"/>
    </source>
</evidence>
<keyword evidence="2 7" id="KW-0963">Cytoplasm</keyword>
<dbReference type="PANTHER" id="PTHR14005:SF0">
    <property type="entry name" value="EUKARYOTIC TRANSLATION INITIATION FACTOR 3 SUBUNIT A"/>
    <property type="match status" value="1"/>
</dbReference>
<dbReference type="PANTHER" id="PTHR14005">
    <property type="entry name" value="EUKARYOTIC TRANSLATION INITIATION FACTOR 3, THETA SUBUNIT"/>
    <property type="match status" value="1"/>
</dbReference>
<dbReference type="GO" id="GO:0002188">
    <property type="term" value="P:translation reinitiation"/>
    <property type="evidence" value="ECO:0007669"/>
    <property type="project" value="TreeGrafter"/>
</dbReference>
<evidence type="ECO:0000256" key="5">
    <source>
        <dbReference type="ARBA" id="ARBA00022917"/>
    </source>
</evidence>
<gene>
    <name evidence="7" type="primary">TIF32</name>
    <name evidence="10" type="ORF">BJ508DRAFT_335085</name>
</gene>
<dbReference type="GO" id="GO:0016282">
    <property type="term" value="C:eukaryotic 43S preinitiation complex"/>
    <property type="evidence" value="ECO:0007669"/>
    <property type="project" value="UniProtKB-UniRule"/>
</dbReference>
<keyword evidence="3 7" id="KW-0396">Initiation factor</keyword>
<evidence type="ECO:0000259" key="9">
    <source>
        <dbReference type="PROSITE" id="PS50250"/>
    </source>
</evidence>
<dbReference type="GO" id="GO:0003729">
    <property type="term" value="F:mRNA binding"/>
    <property type="evidence" value="ECO:0007669"/>
    <property type="project" value="TreeGrafter"/>
</dbReference>
<dbReference type="GO" id="GO:0071540">
    <property type="term" value="C:eukaryotic translation initiation factor 3 complex, eIF3e"/>
    <property type="evidence" value="ECO:0007669"/>
    <property type="project" value="TreeGrafter"/>
</dbReference>
<comment type="similarity">
    <text evidence="7">Belongs to the eIF-3 subunit A family.</text>
</comment>
<feature type="domain" description="PCI" evidence="9">
    <location>
        <begin position="331"/>
        <end position="514"/>
    </location>
</feature>
<comment type="subunit">
    <text evidence="7">Component of the eukaryotic translation initiation factor 3 (eIF-3) complex.</text>
</comment>
<dbReference type="EMBL" id="ML119863">
    <property type="protein sequence ID" value="RPA72386.1"/>
    <property type="molecule type" value="Genomic_DNA"/>
</dbReference>
<keyword evidence="5 7" id="KW-0648">Protein biosynthesis</keyword>
<proteinExistence type="inferred from homology"/>
<dbReference type="HAMAP" id="MF_03000">
    <property type="entry name" value="eIF3a"/>
    <property type="match status" value="1"/>
</dbReference>
<evidence type="ECO:0000256" key="4">
    <source>
        <dbReference type="ARBA" id="ARBA00022884"/>
    </source>
</evidence>
<evidence type="ECO:0000256" key="3">
    <source>
        <dbReference type="ARBA" id="ARBA00022540"/>
    </source>
</evidence>
<dbReference type="Gene3D" id="1.25.40.860">
    <property type="match status" value="2"/>
</dbReference>
<feature type="compositionally biased region" description="Low complexity" evidence="8">
    <location>
        <begin position="954"/>
        <end position="983"/>
    </location>
</feature>
<dbReference type="SMART" id="SM00088">
    <property type="entry name" value="PINT"/>
    <property type="match status" value="1"/>
</dbReference>
<dbReference type="GO" id="GO:0043614">
    <property type="term" value="C:multi-eIF complex"/>
    <property type="evidence" value="ECO:0007669"/>
    <property type="project" value="TreeGrafter"/>
</dbReference>
<evidence type="ECO:0000256" key="7">
    <source>
        <dbReference type="HAMAP-Rule" id="MF_03000"/>
    </source>
</evidence>
<dbReference type="PROSITE" id="PS50250">
    <property type="entry name" value="PCI"/>
    <property type="match status" value="1"/>
</dbReference>
<dbReference type="AlphaFoldDB" id="A0A3N4HH40"/>
<keyword evidence="6 7" id="KW-0175">Coiled coil</keyword>
<organism evidence="10 11">
    <name type="scientific">Ascobolus immersus RN42</name>
    <dbReference type="NCBI Taxonomy" id="1160509"/>
    <lineage>
        <taxon>Eukaryota</taxon>
        <taxon>Fungi</taxon>
        <taxon>Dikarya</taxon>
        <taxon>Ascomycota</taxon>
        <taxon>Pezizomycotina</taxon>
        <taxon>Pezizomycetes</taxon>
        <taxon>Pezizales</taxon>
        <taxon>Ascobolaceae</taxon>
        <taxon>Ascobolus</taxon>
    </lineage>
</organism>
<feature type="region of interest" description="Disordered" evidence="8">
    <location>
        <begin position="800"/>
        <end position="1081"/>
    </location>
</feature>
<evidence type="ECO:0000256" key="2">
    <source>
        <dbReference type="ARBA" id="ARBA00022490"/>
    </source>
</evidence>
<keyword evidence="4 7" id="KW-0694">RNA-binding</keyword>
<evidence type="ECO:0000313" key="10">
    <source>
        <dbReference type="EMBL" id="RPA72386.1"/>
    </source>
</evidence>
<dbReference type="FunFam" id="1.25.40.860:FF:000003">
    <property type="entry name" value="Eukaryotic translation initiation factor 3 subunit A"/>
    <property type="match status" value="1"/>
</dbReference>
<evidence type="ECO:0000256" key="6">
    <source>
        <dbReference type="ARBA" id="ARBA00023054"/>
    </source>
</evidence>
<dbReference type="OrthoDB" id="18884at2759"/>
<dbReference type="InterPro" id="IPR000717">
    <property type="entry name" value="PCI_dom"/>
</dbReference>
<protein>
    <recommendedName>
        <fullName evidence="7">Eukaryotic translation initiation factor 3 subunit A</fullName>
        <shortName evidence="7">eIF3a</shortName>
    </recommendedName>
    <alternativeName>
        <fullName evidence="7">Eukaryotic translation initiation factor 3 110 kDa subunit homolog</fullName>
        <shortName evidence="7">eIF3 p110</shortName>
    </alternativeName>
    <alternativeName>
        <fullName evidence="7">Translation initiation factor eIF3, p110 subunit homolog</fullName>
    </alternativeName>
</protein>
<feature type="compositionally biased region" description="Basic and acidic residues" evidence="8">
    <location>
        <begin position="1030"/>
        <end position="1057"/>
    </location>
</feature>
<reference evidence="10 11" key="1">
    <citation type="journal article" date="2018" name="Nat. Ecol. Evol.">
        <title>Pezizomycetes genomes reveal the molecular basis of ectomycorrhizal truffle lifestyle.</title>
        <authorList>
            <person name="Murat C."/>
            <person name="Payen T."/>
            <person name="Noel B."/>
            <person name="Kuo A."/>
            <person name="Morin E."/>
            <person name="Chen J."/>
            <person name="Kohler A."/>
            <person name="Krizsan K."/>
            <person name="Balestrini R."/>
            <person name="Da Silva C."/>
            <person name="Montanini B."/>
            <person name="Hainaut M."/>
            <person name="Levati E."/>
            <person name="Barry K.W."/>
            <person name="Belfiori B."/>
            <person name="Cichocki N."/>
            <person name="Clum A."/>
            <person name="Dockter R.B."/>
            <person name="Fauchery L."/>
            <person name="Guy J."/>
            <person name="Iotti M."/>
            <person name="Le Tacon F."/>
            <person name="Lindquist E.A."/>
            <person name="Lipzen A."/>
            <person name="Malagnac F."/>
            <person name="Mello A."/>
            <person name="Molinier V."/>
            <person name="Miyauchi S."/>
            <person name="Poulain J."/>
            <person name="Riccioni C."/>
            <person name="Rubini A."/>
            <person name="Sitrit Y."/>
            <person name="Splivallo R."/>
            <person name="Traeger S."/>
            <person name="Wang M."/>
            <person name="Zifcakova L."/>
            <person name="Wipf D."/>
            <person name="Zambonelli A."/>
            <person name="Paolocci F."/>
            <person name="Nowrousian M."/>
            <person name="Ottonello S."/>
            <person name="Baldrian P."/>
            <person name="Spatafora J.W."/>
            <person name="Henrissat B."/>
            <person name="Nagy L.G."/>
            <person name="Aury J.M."/>
            <person name="Wincker P."/>
            <person name="Grigoriev I.V."/>
            <person name="Bonfante P."/>
            <person name="Martin F.M."/>
        </authorList>
    </citation>
    <scope>NUCLEOTIDE SEQUENCE [LARGE SCALE GENOMIC DNA]</scope>
    <source>
        <strain evidence="10 11">RN42</strain>
    </source>
</reference>
<comment type="function">
    <text evidence="7">RNA-binding component of the eukaryotic translation initiation factor 3 (eIF-3) complex, which is involved in protein synthesis of a specialized repertoire of mRNAs and, together with other initiation factors, stimulates binding of mRNA and methionyl-tRNAi to the 40S ribosome. The eIF-3 complex specifically targets and initiates translation of a subset of mRNAs involved in cell proliferation.</text>
</comment>
<dbReference type="GO" id="GO:0001732">
    <property type="term" value="P:formation of cytoplasmic translation initiation complex"/>
    <property type="evidence" value="ECO:0007669"/>
    <property type="project" value="UniProtKB-UniRule"/>
</dbReference>
<dbReference type="GO" id="GO:0003743">
    <property type="term" value="F:translation initiation factor activity"/>
    <property type="evidence" value="ECO:0007669"/>
    <property type="project" value="UniProtKB-UniRule"/>
</dbReference>
<dbReference type="FunFam" id="4.10.860.10:FF:000001">
    <property type="entry name" value="Eukaryotic translation initiation factor 3 subunit A"/>
    <property type="match status" value="1"/>
</dbReference>
<dbReference type="Proteomes" id="UP000275078">
    <property type="component" value="Unassembled WGS sequence"/>
</dbReference>
<feature type="compositionally biased region" description="Basic and acidic residues" evidence="8">
    <location>
        <begin position="800"/>
        <end position="891"/>
    </location>
</feature>